<proteinExistence type="predicted"/>
<keyword evidence="10" id="KW-1185">Reference proteome</keyword>
<evidence type="ECO:0000256" key="5">
    <source>
        <dbReference type="ARBA" id="ARBA00022777"/>
    </source>
</evidence>
<organism evidence="9 10">
    <name type="scientific">Halopseudomonas oceani</name>
    <dbReference type="NCBI Taxonomy" id="1708783"/>
    <lineage>
        <taxon>Bacteria</taxon>
        <taxon>Pseudomonadati</taxon>
        <taxon>Pseudomonadota</taxon>
        <taxon>Gammaproteobacteria</taxon>
        <taxon>Pseudomonadales</taxon>
        <taxon>Pseudomonadaceae</taxon>
        <taxon>Halopseudomonas</taxon>
    </lineage>
</organism>
<dbReference type="EC" id="2.7.6.3" evidence="2"/>
<keyword evidence="4" id="KW-0547">Nucleotide-binding</keyword>
<sequence length="180" mass="19760">MTIVYLGVGTNTEREYHLQRGLDALAELCGELQLSPVFESDAVGVLGKRFYNMVVAVETRLALVDLNAALKAIEAACGRRESPQPGRITLDIDVLCYGDLTGVHDGITLPRPEVTRNAFVLWPLALVAARGKLPGSGQTFGQLWEGWQGNQALWPVAFTWRGRSLTPAELLARYQPREAL</sequence>
<dbReference type="CDD" id="cd00483">
    <property type="entry name" value="HPPK"/>
    <property type="match status" value="1"/>
</dbReference>
<dbReference type="Pfam" id="PF01288">
    <property type="entry name" value="HPPK"/>
    <property type="match status" value="1"/>
</dbReference>
<dbReference type="GO" id="GO:0003848">
    <property type="term" value="F:2-amino-4-hydroxy-6-hydroxymethyldihydropteridine diphosphokinase activity"/>
    <property type="evidence" value="ECO:0007669"/>
    <property type="project" value="UniProtKB-EC"/>
</dbReference>
<evidence type="ECO:0000259" key="8">
    <source>
        <dbReference type="Pfam" id="PF01288"/>
    </source>
</evidence>
<evidence type="ECO:0000256" key="2">
    <source>
        <dbReference type="ARBA" id="ARBA00013253"/>
    </source>
</evidence>
<dbReference type="InterPro" id="IPR035907">
    <property type="entry name" value="Hppk_sf"/>
</dbReference>
<evidence type="ECO:0000256" key="6">
    <source>
        <dbReference type="ARBA" id="ARBA00022840"/>
    </source>
</evidence>
<dbReference type="SUPFAM" id="SSF55083">
    <property type="entry name" value="6-hydroxymethyl-7,8-dihydropterin pyrophosphokinase, HPPK"/>
    <property type="match status" value="1"/>
</dbReference>
<evidence type="ECO:0000256" key="1">
    <source>
        <dbReference type="ARBA" id="ARBA00005051"/>
    </source>
</evidence>
<dbReference type="Proteomes" id="UP000243451">
    <property type="component" value="Unassembled WGS sequence"/>
</dbReference>
<evidence type="ECO:0000313" key="9">
    <source>
        <dbReference type="EMBL" id="POB01117.1"/>
    </source>
</evidence>
<dbReference type="RefSeq" id="WP_104739651.1">
    <property type="nucleotide sequence ID" value="NZ_BMHR01000020.1"/>
</dbReference>
<name>A0A2P4ER67_9GAMM</name>
<dbReference type="UniPathway" id="UPA00077">
    <property type="reaction ID" value="UER00155"/>
</dbReference>
<dbReference type="GO" id="GO:0046656">
    <property type="term" value="P:folic acid biosynthetic process"/>
    <property type="evidence" value="ECO:0007669"/>
    <property type="project" value="UniProtKB-KW"/>
</dbReference>
<comment type="caution">
    <text evidence="9">The sequence shown here is derived from an EMBL/GenBank/DDBJ whole genome shotgun (WGS) entry which is preliminary data.</text>
</comment>
<evidence type="ECO:0000256" key="7">
    <source>
        <dbReference type="ARBA" id="ARBA00022909"/>
    </source>
</evidence>
<keyword evidence="3" id="KW-0808">Transferase</keyword>
<dbReference type="GO" id="GO:0046654">
    <property type="term" value="P:tetrahydrofolate biosynthetic process"/>
    <property type="evidence" value="ECO:0007669"/>
    <property type="project" value="UniProtKB-UniPathway"/>
</dbReference>
<reference evidence="9 10" key="1">
    <citation type="submission" date="2018-01" db="EMBL/GenBank/DDBJ databases">
        <title>Draft genome of the type strain Pseudomonas oceani DSM 100277 isolated from the deep water in Okinawa trough, northwestern Pacific Ocean.</title>
        <authorList>
            <person name="Gomila M."/>
            <person name="Mulet M."/>
            <person name="Garcia-Valdes E."/>
            <person name="Lalucat J."/>
        </authorList>
    </citation>
    <scope>NUCLEOTIDE SEQUENCE [LARGE SCALE GENOMIC DNA]</scope>
    <source>
        <strain evidence="9 10">DSM 100277</strain>
    </source>
</reference>
<dbReference type="PANTHER" id="PTHR43071:SF2">
    <property type="entry name" value="2-AMINO-4-HYDROXY-6-HYDROXYMETHYLDIHYDROPTERIDINE PYROPHOSPHOKINASE"/>
    <property type="match status" value="1"/>
</dbReference>
<evidence type="ECO:0000256" key="4">
    <source>
        <dbReference type="ARBA" id="ARBA00022741"/>
    </source>
</evidence>
<dbReference type="GO" id="GO:0005524">
    <property type="term" value="F:ATP binding"/>
    <property type="evidence" value="ECO:0007669"/>
    <property type="project" value="UniProtKB-KW"/>
</dbReference>
<keyword evidence="7" id="KW-0289">Folate biosynthesis</keyword>
<dbReference type="EMBL" id="PPSK01000023">
    <property type="protein sequence ID" value="POB01117.1"/>
    <property type="molecule type" value="Genomic_DNA"/>
</dbReference>
<protein>
    <recommendedName>
        <fullName evidence="2">2-amino-4-hydroxy-6-hydroxymethyldihydropteridine diphosphokinase</fullName>
        <ecNumber evidence="2">2.7.6.3</ecNumber>
    </recommendedName>
</protein>
<dbReference type="NCBIfam" id="TIGR01498">
    <property type="entry name" value="folK"/>
    <property type="match status" value="1"/>
</dbReference>
<comment type="pathway">
    <text evidence="1">Cofactor biosynthesis; tetrahydrofolate biosynthesis; 2-amino-4-hydroxy-6-hydroxymethyl-7,8-dihydropteridine diphosphate from 7,8-dihydroneopterin triphosphate: step 4/4.</text>
</comment>
<accession>A0A2P4ER67</accession>
<dbReference type="GO" id="GO:0016301">
    <property type="term" value="F:kinase activity"/>
    <property type="evidence" value="ECO:0007669"/>
    <property type="project" value="UniProtKB-KW"/>
</dbReference>
<gene>
    <name evidence="9" type="primary">folK</name>
    <name evidence="9" type="ORF">C1949_17170</name>
</gene>
<evidence type="ECO:0000256" key="3">
    <source>
        <dbReference type="ARBA" id="ARBA00022679"/>
    </source>
</evidence>
<dbReference type="OrthoDB" id="9790168at2"/>
<dbReference type="Gene3D" id="3.30.70.560">
    <property type="entry name" value="7,8-Dihydro-6-hydroxymethylpterin-pyrophosphokinase HPPK"/>
    <property type="match status" value="1"/>
</dbReference>
<dbReference type="PANTHER" id="PTHR43071">
    <property type="entry name" value="2-AMINO-4-HYDROXY-6-HYDROXYMETHYLDIHYDROPTERIDINE PYROPHOSPHOKINASE"/>
    <property type="match status" value="1"/>
</dbReference>
<feature type="domain" description="7,8-dihydro-6-hydroxymethylpterin-pyrophosphokinase" evidence="8">
    <location>
        <begin position="5"/>
        <end position="128"/>
    </location>
</feature>
<dbReference type="InterPro" id="IPR000550">
    <property type="entry name" value="Hppk"/>
</dbReference>
<evidence type="ECO:0000313" key="10">
    <source>
        <dbReference type="Proteomes" id="UP000243451"/>
    </source>
</evidence>
<keyword evidence="5 9" id="KW-0418">Kinase</keyword>
<keyword evidence="6" id="KW-0067">ATP-binding</keyword>
<dbReference type="AlphaFoldDB" id="A0A2P4ER67"/>